<keyword evidence="3" id="KW-0309">Germination</keyword>
<dbReference type="NCBIfam" id="TIGR02887">
    <property type="entry name" value="spore_ger_x_C"/>
    <property type="match status" value="1"/>
</dbReference>
<evidence type="ECO:0000313" key="11">
    <source>
        <dbReference type="Proteomes" id="UP000029278"/>
    </source>
</evidence>
<dbReference type="STRING" id="44252.DJ90_5145"/>
<keyword evidence="5" id="KW-0472">Membrane</keyword>
<evidence type="ECO:0000256" key="4">
    <source>
        <dbReference type="ARBA" id="ARBA00022729"/>
    </source>
</evidence>
<evidence type="ECO:0000256" key="2">
    <source>
        <dbReference type="ARBA" id="ARBA00007886"/>
    </source>
</evidence>
<dbReference type="RefSeq" id="WP_036622907.1">
    <property type="nucleotide sequence ID" value="NZ_BGML01000003.1"/>
</dbReference>
<organism evidence="10 11">
    <name type="scientific">Paenibacillus macerans</name>
    <name type="common">Bacillus macerans</name>
    <dbReference type="NCBI Taxonomy" id="44252"/>
    <lineage>
        <taxon>Bacteria</taxon>
        <taxon>Bacillati</taxon>
        <taxon>Bacillota</taxon>
        <taxon>Bacilli</taxon>
        <taxon>Bacillales</taxon>
        <taxon>Paenibacillaceae</taxon>
        <taxon>Paenibacillus</taxon>
    </lineage>
</organism>
<dbReference type="HOGENOM" id="CLU_051140_0_1_9"/>
<dbReference type="InterPro" id="IPR057336">
    <property type="entry name" value="GerAC_N"/>
</dbReference>
<comment type="subcellular location">
    <subcellularLocation>
        <location evidence="1">Membrane</location>
        <topology evidence="1">Lipid-anchor</topology>
    </subcellularLocation>
</comment>
<evidence type="ECO:0000256" key="6">
    <source>
        <dbReference type="ARBA" id="ARBA00023139"/>
    </source>
</evidence>
<keyword evidence="7" id="KW-0449">Lipoprotein</keyword>
<evidence type="ECO:0000256" key="1">
    <source>
        <dbReference type="ARBA" id="ARBA00004635"/>
    </source>
</evidence>
<gene>
    <name evidence="10" type="ORF">DJ90_5145</name>
</gene>
<dbReference type="AlphaFoldDB" id="A0A090ZFC4"/>
<evidence type="ECO:0000313" key="10">
    <source>
        <dbReference type="EMBL" id="KFN08940.1"/>
    </source>
</evidence>
<dbReference type="PANTHER" id="PTHR35789:SF1">
    <property type="entry name" value="SPORE GERMINATION PROTEIN B3"/>
    <property type="match status" value="1"/>
</dbReference>
<feature type="domain" description="Spore germination protein N-terminal" evidence="9">
    <location>
        <begin position="25"/>
        <end position="214"/>
    </location>
</feature>
<dbReference type="InterPro" id="IPR038501">
    <property type="entry name" value="Spore_GerAC_C_sf"/>
</dbReference>
<comment type="similarity">
    <text evidence="2">Belongs to the GerABKC lipoprotein family.</text>
</comment>
<dbReference type="EMBL" id="JMQA01000025">
    <property type="protein sequence ID" value="KFN08940.1"/>
    <property type="molecule type" value="Genomic_DNA"/>
</dbReference>
<comment type="caution">
    <text evidence="10">The sequence shown here is derived from an EMBL/GenBank/DDBJ whole genome shotgun (WGS) entry which is preliminary data.</text>
</comment>
<evidence type="ECO:0000256" key="3">
    <source>
        <dbReference type="ARBA" id="ARBA00022544"/>
    </source>
</evidence>
<keyword evidence="11" id="KW-1185">Reference proteome</keyword>
<keyword evidence="6" id="KW-0564">Palmitate</keyword>
<reference evidence="10 11" key="1">
    <citation type="submission" date="2014-04" db="EMBL/GenBank/DDBJ databases">
        <authorList>
            <person name="Bishop-Lilly K.A."/>
            <person name="Broomall S.M."/>
            <person name="Chain P.S."/>
            <person name="Chertkov O."/>
            <person name="Coyne S.R."/>
            <person name="Daligault H.E."/>
            <person name="Davenport K.W."/>
            <person name="Erkkila T."/>
            <person name="Frey K.G."/>
            <person name="Gibbons H.S."/>
            <person name="Gu W."/>
            <person name="Jaissle J."/>
            <person name="Johnson S.L."/>
            <person name="Koroleva G.I."/>
            <person name="Ladner J.T."/>
            <person name="Lo C.-C."/>
            <person name="Minogue T.D."/>
            <person name="Munk C."/>
            <person name="Palacios G.F."/>
            <person name="Redden C.L."/>
            <person name="Rosenzweig C.N."/>
            <person name="Scholz M.B."/>
            <person name="Teshima H."/>
            <person name="Xu Y."/>
        </authorList>
    </citation>
    <scope>NUCLEOTIDE SEQUENCE [LARGE SCALE GENOMIC DNA]</scope>
    <source>
        <strain evidence="10 11">8244</strain>
    </source>
</reference>
<evidence type="ECO:0000256" key="5">
    <source>
        <dbReference type="ARBA" id="ARBA00023136"/>
    </source>
</evidence>
<evidence type="ECO:0000259" key="9">
    <source>
        <dbReference type="Pfam" id="PF25198"/>
    </source>
</evidence>
<dbReference type="Pfam" id="PF25198">
    <property type="entry name" value="Spore_GerAC_N"/>
    <property type="match status" value="1"/>
</dbReference>
<dbReference type="Proteomes" id="UP000029278">
    <property type="component" value="Unassembled WGS sequence"/>
</dbReference>
<dbReference type="PANTHER" id="PTHR35789">
    <property type="entry name" value="SPORE GERMINATION PROTEIN B3"/>
    <property type="match status" value="1"/>
</dbReference>
<sequence length="397" mass="44850">MCRRRILSLFAVAGLLVMQTGCWSSKEIEDLSMYVGLALDVGKPTAIEQQLEKQGGSYSKRDLMTATIQIVPMKSSGGGKQQEGEGRGPEFLNTSETGDSLFEIMRQYSLRRQRAVIGHHLKVIVISTELVQKQNLDKLLEFVLRDNDIRPSCIVLLSQGLARDTFEAGQSGEIPAFKLKDLLRGHFRTGKILKEVNLTRLDSLLGSKRSFILQEVVAGGGETEFSGAGIIKGETGRWIGLLDQTDVESISWIKGEVQGGAIKSYDWRNEPITYEVESIKSKITSEVRDNRPSFHVKLESEGRIIENWDVLENPSKIEYQEKVKKIFEKRLSQMLETTLEKMQSKYKVEVAGFGEKLKIQQPKYWKTVEDHWDDVFSQTPVTFDIQFTITDFGSSTI</sequence>
<accession>A0A090ZFC4</accession>
<dbReference type="PATRIC" id="fig|44252.3.peg.2756"/>
<keyword evidence="4" id="KW-0732">Signal</keyword>
<proteinExistence type="inferred from homology"/>
<dbReference type="InterPro" id="IPR046953">
    <property type="entry name" value="Spore_GerAC-like_C"/>
</dbReference>
<dbReference type="GeneID" id="77007161"/>
<dbReference type="GO" id="GO:0016020">
    <property type="term" value="C:membrane"/>
    <property type="evidence" value="ECO:0007669"/>
    <property type="project" value="UniProtKB-SubCell"/>
</dbReference>
<dbReference type="Pfam" id="PF05504">
    <property type="entry name" value="Spore_GerAC"/>
    <property type="match status" value="1"/>
</dbReference>
<evidence type="ECO:0000256" key="7">
    <source>
        <dbReference type="ARBA" id="ARBA00023288"/>
    </source>
</evidence>
<dbReference type="GO" id="GO:0009847">
    <property type="term" value="P:spore germination"/>
    <property type="evidence" value="ECO:0007669"/>
    <property type="project" value="InterPro"/>
</dbReference>
<dbReference type="Gene3D" id="3.30.300.210">
    <property type="entry name" value="Nutrient germinant receptor protein C, domain 3"/>
    <property type="match status" value="1"/>
</dbReference>
<dbReference type="InterPro" id="IPR008844">
    <property type="entry name" value="Spore_GerAC-like"/>
</dbReference>
<dbReference type="OrthoDB" id="2569624at2"/>
<evidence type="ECO:0000259" key="8">
    <source>
        <dbReference type="Pfam" id="PF05504"/>
    </source>
</evidence>
<name>A0A090ZFC4_PAEMA</name>
<protein>
    <submittedName>
        <fullName evidence="10">Germination, Ger(X)C family protein</fullName>
    </submittedName>
</protein>
<feature type="domain" description="Spore germination GerAC-like C-terminal" evidence="8">
    <location>
        <begin position="226"/>
        <end position="393"/>
    </location>
</feature>